<evidence type="ECO:0000313" key="3">
    <source>
        <dbReference type="Proteomes" id="UP001208017"/>
    </source>
</evidence>
<dbReference type="Proteomes" id="UP001208017">
    <property type="component" value="Unassembled WGS sequence"/>
</dbReference>
<comment type="caution">
    <text evidence="2">The sequence shown here is derived from an EMBL/GenBank/DDBJ whole genome shotgun (WGS) entry which is preliminary data.</text>
</comment>
<gene>
    <name evidence="2" type="ORF">OS242_20960</name>
</gene>
<comment type="similarity">
    <text evidence="1">Belongs to the arylamine N-acetyltransferase family.</text>
</comment>
<accession>A0ABT3X658</accession>
<dbReference type="RefSeq" id="WP_267153628.1">
    <property type="nucleotide sequence ID" value="NZ_JAPMLT010000019.1"/>
</dbReference>
<proteinExistence type="inferred from homology"/>
<reference evidence="2 3" key="1">
    <citation type="submission" date="2022-11" db="EMBL/GenBank/DDBJ databases">
        <title>Study of microbial diversity in lake waters.</title>
        <authorList>
            <person name="Zhang J."/>
        </authorList>
    </citation>
    <scope>NUCLEOTIDE SEQUENCE [LARGE SCALE GENOMIC DNA]</scope>
    <source>
        <strain evidence="2 3">DT12</strain>
    </source>
</reference>
<evidence type="ECO:0000313" key="2">
    <source>
        <dbReference type="EMBL" id="MCX7572383.1"/>
    </source>
</evidence>
<dbReference type="SUPFAM" id="SSF54001">
    <property type="entry name" value="Cysteine proteinases"/>
    <property type="match status" value="1"/>
</dbReference>
<dbReference type="PANTHER" id="PTHR11786">
    <property type="entry name" value="N-HYDROXYARYLAMINE O-ACETYLTRANSFERASE"/>
    <property type="match status" value="1"/>
</dbReference>
<protein>
    <submittedName>
        <fullName evidence="2">Arylamine N-acetyltransferase</fullName>
    </submittedName>
</protein>
<dbReference type="PANTHER" id="PTHR11786:SF0">
    <property type="entry name" value="ARYLAMINE N-ACETYLTRANSFERASE 4-RELATED"/>
    <property type="match status" value="1"/>
</dbReference>
<name>A0ABT3X658_9BACL</name>
<dbReference type="Gene3D" id="3.30.2140.20">
    <property type="match status" value="1"/>
</dbReference>
<dbReference type="Pfam" id="PF00797">
    <property type="entry name" value="Acetyltransf_2"/>
    <property type="match status" value="1"/>
</dbReference>
<dbReference type="InterPro" id="IPR053710">
    <property type="entry name" value="Arylamine_NAT_domain_sf"/>
</dbReference>
<dbReference type="EMBL" id="JAPMLT010000019">
    <property type="protein sequence ID" value="MCX7572383.1"/>
    <property type="molecule type" value="Genomic_DNA"/>
</dbReference>
<evidence type="ECO:0000256" key="1">
    <source>
        <dbReference type="ARBA" id="ARBA00006547"/>
    </source>
</evidence>
<dbReference type="InterPro" id="IPR001447">
    <property type="entry name" value="Arylamine_N-AcTrfase"/>
</dbReference>
<organism evidence="2 3">
    <name type="scientific">Tumebacillus lacus</name>
    <dbReference type="NCBI Taxonomy" id="2995335"/>
    <lineage>
        <taxon>Bacteria</taxon>
        <taxon>Bacillati</taxon>
        <taxon>Bacillota</taxon>
        <taxon>Bacilli</taxon>
        <taxon>Bacillales</taxon>
        <taxon>Alicyclobacillaceae</taxon>
        <taxon>Tumebacillus</taxon>
    </lineage>
</organism>
<keyword evidence="3" id="KW-1185">Reference proteome</keyword>
<sequence>MTTRDYPAWVHRYLERLGLTPEPPTYAFLEKISLAHLSVLAFENISKMIYYRDHAQNGYWIPPVETFVESLFEHDYGGVCYMSNAQALRLLRALGYHCCHVSLGEVHHLAILVELPEYPGERLYVDYGSASPYFKPVRFETDPDNLSAFGVDELRLLPVEDQPGRYCAARYRRGELVSNAWTFHPDERKEFSDFADIIEEANKPGAFFMTQLRCQLWQPDSGRNVSLVNNILTIRTLDLQQTQRTLQTVEEIEQAIADEFHLPKLPVREAIAVLTDLGVDIFKEKEKEAR</sequence>
<dbReference type="InterPro" id="IPR038765">
    <property type="entry name" value="Papain-like_cys_pep_sf"/>
</dbReference>